<reference evidence="1" key="1">
    <citation type="submission" date="2020-05" db="UniProtKB">
        <authorList>
            <consortium name="EnsemblMetazoa"/>
        </authorList>
    </citation>
    <scope>IDENTIFICATION</scope>
    <source>
        <strain evidence="1">BB02</strain>
    </source>
</reference>
<accession>A0A2C9JGL8</accession>
<protein>
    <submittedName>
        <fullName evidence="1">Uncharacterized protein</fullName>
    </submittedName>
</protein>
<dbReference type="VEuPathDB" id="VectorBase:BGLB002211"/>
<gene>
    <name evidence="1" type="primary">106056051</name>
</gene>
<sequence>MNSANDHELSTFVTLDPGEVEIIDIQSTQVKTRLDKYHAWLEAGDLRELTALERLSLSEQYDMQHCSREMEAMVAVEVEIMITELSARGGGFGKEAVGL</sequence>
<dbReference type="EnsemblMetazoa" id="BGLB002211-RB">
    <property type="protein sequence ID" value="BGLB002211-PB"/>
    <property type="gene ID" value="BGLB002211"/>
</dbReference>
<evidence type="ECO:0000313" key="1">
    <source>
        <dbReference type="EnsemblMetazoa" id="BGLB002211-PB"/>
    </source>
</evidence>
<proteinExistence type="predicted"/>
<name>A0A2C9JGL8_BIOGL</name>
<dbReference type="STRING" id="6526.A0A2C9JGL8"/>
<dbReference type="AlphaFoldDB" id="A0A2C9JGL8"/>
<evidence type="ECO:0000313" key="2">
    <source>
        <dbReference type="Proteomes" id="UP000076420"/>
    </source>
</evidence>
<dbReference type="Proteomes" id="UP000076420">
    <property type="component" value="Unassembled WGS sequence"/>
</dbReference>
<organism evidence="1 2">
    <name type="scientific">Biomphalaria glabrata</name>
    <name type="common">Bloodfluke planorb</name>
    <name type="synonym">Freshwater snail</name>
    <dbReference type="NCBI Taxonomy" id="6526"/>
    <lineage>
        <taxon>Eukaryota</taxon>
        <taxon>Metazoa</taxon>
        <taxon>Spiralia</taxon>
        <taxon>Lophotrochozoa</taxon>
        <taxon>Mollusca</taxon>
        <taxon>Gastropoda</taxon>
        <taxon>Heterobranchia</taxon>
        <taxon>Euthyneura</taxon>
        <taxon>Panpulmonata</taxon>
        <taxon>Hygrophila</taxon>
        <taxon>Lymnaeoidea</taxon>
        <taxon>Planorbidae</taxon>
        <taxon>Biomphalaria</taxon>
    </lineage>
</organism>
<dbReference type="KEGG" id="bgt:106056051"/>